<evidence type="ECO:0000313" key="1">
    <source>
        <dbReference type="EMBL" id="SVA96207.1"/>
    </source>
</evidence>
<sequence length="211" mass="25382">MTQRYCNVQHQFYCLTEDISGLDPRIKTLPLPNHLKGWWCKPYIFSDLRIKGTILYLDLDVVISGNMDKLFSFAPTSWCVIRDFTRVLRPNWERYNSSVIRFQTGQLTKVWKDFEKDYKNIQIRLFGDQDWLYESTIKDKNFPELFPDHWVKSWKWEIRKSKEFAPGATKGHRKFQDIENVTPPKDCCICVFHGDPHPHRCHDPWIIKNWR</sequence>
<dbReference type="EMBL" id="UINC01023807">
    <property type="protein sequence ID" value="SVA96207.1"/>
    <property type="molecule type" value="Genomic_DNA"/>
</dbReference>
<protein>
    <recommendedName>
        <fullName evidence="2">Nucleotide-diphospho-sugar transferase domain-containing protein</fullName>
    </recommendedName>
</protein>
<gene>
    <name evidence="1" type="ORF">METZ01_LOCUS149061</name>
</gene>
<name>A0A382A589_9ZZZZ</name>
<dbReference type="SUPFAM" id="SSF53448">
    <property type="entry name" value="Nucleotide-diphospho-sugar transferases"/>
    <property type="match status" value="1"/>
</dbReference>
<proteinExistence type="predicted"/>
<reference evidence="1" key="1">
    <citation type="submission" date="2018-05" db="EMBL/GenBank/DDBJ databases">
        <authorList>
            <person name="Lanie J.A."/>
            <person name="Ng W.-L."/>
            <person name="Kazmierczak K.M."/>
            <person name="Andrzejewski T.M."/>
            <person name="Davidsen T.M."/>
            <person name="Wayne K.J."/>
            <person name="Tettelin H."/>
            <person name="Glass J.I."/>
            <person name="Rusch D."/>
            <person name="Podicherti R."/>
            <person name="Tsui H.-C.T."/>
            <person name="Winkler M.E."/>
        </authorList>
    </citation>
    <scope>NUCLEOTIDE SEQUENCE</scope>
</reference>
<dbReference type="InterPro" id="IPR029044">
    <property type="entry name" value="Nucleotide-diphossugar_trans"/>
</dbReference>
<dbReference type="Gene3D" id="3.90.550.10">
    <property type="entry name" value="Spore Coat Polysaccharide Biosynthesis Protein SpsA, Chain A"/>
    <property type="match status" value="1"/>
</dbReference>
<evidence type="ECO:0008006" key="2">
    <source>
        <dbReference type="Google" id="ProtNLM"/>
    </source>
</evidence>
<accession>A0A382A589</accession>
<dbReference type="AlphaFoldDB" id="A0A382A589"/>
<organism evidence="1">
    <name type="scientific">marine metagenome</name>
    <dbReference type="NCBI Taxonomy" id="408172"/>
    <lineage>
        <taxon>unclassified sequences</taxon>
        <taxon>metagenomes</taxon>
        <taxon>ecological metagenomes</taxon>
    </lineage>
</organism>